<keyword evidence="5" id="KW-0804">Transcription</keyword>
<dbReference type="CDD" id="cd07377">
    <property type="entry name" value="WHTH_GntR"/>
    <property type="match status" value="1"/>
</dbReference>
<protein>
    <submittedName>
        <fullName evidence="7">DeoR faimly transcriptional regulator</fullName>
    </submittedName>
</protein>
<keyword evidence="8" id="KW-1185">Reference proteome</keyword>
<feature type="domain" description="HTH gntR-type" evidence="6">
    <location>
        <begin position="25"/>
        <end position="93"/>
    </location>
</feature>
<evidence type="ECO:0000259" key="6">
    <source>
        <dbReference type="PROSITE" id="PS50949"/>
    </source>
</evidence>
<evidence type="ECO:0000256" key="3">
    <source>
        <dbReference type="ARBA" id="ARBA00023015"/>
    </source>
</evidence>
<dbReference type="Pfam" id="PF00155">
    <property type="entry name" value="Aminotran_1_2"/>
    <property type="match status" value="1"/>
</dbReference>
<dbReference type="InterPro" id="IPR015421">
    <property type="entry name" value="PyrdxlP-dep_Trfase_major"/>
</dbReference>
<evidence type="ECO:0000256" key="2">
    <source>
        <dbReference type="ARBA" id="ARBA00022898"/>
    </source>
</evidence>
<name>A0A0J7XJJ5_9SPHN</name>
<dbReference type="RefSeq" id="WP_059153008.1">
    <property type="nucleotide sequence ID" value="NZ_KQ130457.1"/>
</dbReference>
<dbReference type="GO" id="GO:0003700">
    <property type="term" value="F:DNA-binding transcription factor activity"/>
    <property type="evidence" value="ECO:0007669"/>
    <property type="project" value="InterPro"/>
</dbReference>
<dbReference type="EMBL" id="JACU01000010">
    <property type="protein sequence ID" value="KMS51829.1"/>
    <property type="molecule type" value="Genomic_DNA"/>
</dbReference>
<dbReference type="GO" id="GO:0003677">
    <property type="term" value="F:DNA binding"/>
    <property type="evidence" value="ECO:0007669"/>
    <property type="project" value="UniProtKB-KW"/>
</dbReference>
<dbReference type="Gene3D" id="1.10.10.10">
    <property type="entry name" value="Winged helix-like DNA-binding domain superfamily/Winged helix DNA-binding domain"/>
    <property type="match status" value="1"/>
</dbReference>
<dbReference type="AlphaFoldDB" id="A0A0J7XJJ5"/>
<evidence type="ECO:0000313" key="7">
    <source>
        <dbReference type="EMBL" id="KMS51829.1"/>
    </source>
</evidence>
<accession>A0A0J7XJJ5</accession>
<dbReference type="InterPro" id="IPR036388">
    <property type="entry name" value="WH-like_DNA-bd_sf"/>
</dbReference>
<comment type="similarity">
    <text evidence="1">In the C-terminal section; belongs to the class-I pyridoxal-phosphate-dependent aminotransferase family.</text>
</comment>
<dbReference type="CDD" id="cd00609">
    <property type="entry name" value="AAT_like"/>
    <property type="match status" value="1"/>
</dbReference>
<gene>
    <name evidence="7" type="ORF">V474_01970</name>
</gene>
<evidence type="ECO:0000256" key="4">
    <source>
        <dbReference type="ARBA" id="ARBA00023125"/>
    </source>
</evidence>
<keyword evidence="2" id="KW-0663">Pyridoxal phosphate</keyword>
<dbReference type="OrthoDB" id="9808770at2"/>
<dbReference type="InterPro" id="IPR015424">
    <property type="entry name" value="PyrdxlP-dep_Trfase"/>
</dbReference>
<dbReference type="Proteomes" id="UP000052268">
    <property type="component" value="Unassembled WGS sequence"/>
</dbReference>
<evidence type="ECO:0000256" key="1">
    <source>
        <dbReference type="ARBA" id="ARBA00005384"/>
    </source>
</evidence>
<keyword evidence="4" id="KW-0238">DNA-binding</keyword>
<dbReference type="Pfam" id="PF00392">
    <property type="entry name" value="GntR"/>
    <property type="match status" value="1"/>
</dbReference>
<keyword evidence="3" id="KW-0805">Transcription regulation</keyword>
<dbReference type="InterPro" id="IPR051446">
    <property type="entry name" value="HTH_trans_reg/aminotransferase"/>
</dbReference>
<dbReference type="GO" id="GO:0030170">
    <property type="term" value="F:pyridoxal phosphate binding"/>
    <property type="evidence" value="ECO:0007669"/>
    <property type="project" value="InterPro"/>
</dbReference>
<dbReference type="PANTHER" id="PTHR46577:SF1">
    <property type="entry name" value="HTH-TYPE TRANSCRIPTIONAL REGULATORY PROTEIN GABR"/>
    <property type="match status" value="1"/>
</dbReference>
<dbReference type="InterPro" id="IPR036390">
    <property type="entry name" value="WH_DNA-bd_sf"/>
</dbReference>
<sequence length="495" mass="53460">MTISALSPISLARQLGAWRGATGGGAAYRQLARAIRLLIADGRIGLGVRIGGERDLAQALGMSRTTVSAAFDLLRDEGYLVTRQGSGSVTRLPGVALRGGSGTADIGEFDDADDARHDIIDWTKAALPAPPTIWHAYEQALGQMPAFLSGIGYEVFGIRRLRVAIAADYAARGCPTTPDQIFVTSGAQHGLSLLLHLLAGPGDRIVVDHPTYHNAIAAILRHSCVAVPVGLPIQGWDIDAFHAAFRQTSPRFAYILADFHNPTGRLMDADTRAKLVRAARDTHTPLVVDETMTNIALDVSAPPSVAAYDPEGEMVISLGSASKRFWGGLRIGWIRAAPQTIVALSRLRETLDMATPVLEQLAVAALLENSPRDDMATWSDVRARRDQLIARLESALPHWRVSVPPGGFMLWAEMPRPEASALAAMARCLSLRITPGPRFGVNGAFERFIRLPFTLPETALDRAVDRLIMAEAHLRSAGARIPDRAAWDLEAERVI</sequence>
<proteinExistence type="inferred from homology"/>
<organism evidence="7 8">
    <name type="scientific">Novosphingobium barchaimii LL02</name>
    <dbReference type="NCBI Taxonomy" id="1114963"/>
    <lineage>
        <taxon>Bacteria</taxon>
        <taxon>Pseudomonadati</taxon>
        <taxon>Pseudomonadota</taxon>
        <taxon>Alphaproteobacteria</taxon>
        <taxon>Sphingomonadales</taxon>
        <taxon>Sphingomonadaceae</taxon>
        <taxon>Novosphingobium</taxon>
    </lineage>
</organism>
<reference evidence="7 8" key="1">
    <citation type="journal article" date="2015" name="G3 (Bethesda)">
        <title>Insights into Ongoing Evolution of the Hexachlorocyclohexane Catabolic Pathway from Comparative Genomics of Ten Sphingomonadaceae Strains.</title>
        <authorList>
            <person name="Pearce S.L."/>
            <person name="Oakeshott J.G."/>
            <person name="Pandey G."/>
        </authorList>
    </citation>
    <scope>NUCLEOTIDE SEQUENCE [LARGE SCALE GENOMIC DNA]</scope>
    <source>
        <strain evidence="7 8">LL02</strain>
    </source>
</reference>
<dbReference type="InterPro" id="IPR004839">
    <property type="entry name" value="Aminotransferase_I/II_large"/>
</dbReference>
<dbReference type="PATRIC" id="fig|1114963.3.peg.4006"/>
<evidence type="ECO:0000256" key="5">
    <source>
        <dbReference type="ARBA" id="ARBA00023163"/>
    </source>
</evidence>
<dbReference type="PROSITE" id="PS50949">
    <property type="entry name" value="HTH_GNTR"/>
    <property type="match status" value="1"/>
</dbReference>
<dbReference type="SUPFAM" id="SSF46785">
    <property type="entry name" value="Winged helix' DNA-binding domain"/>
    <property type="match status" value="1"/>
</dbReference>
<evidence type="ECO:0000313" key="8">
    <source>
        <dbReference type="Proteomes" id="UP000052268"/>
    </source>
</evidence>
<dbReference type="Gene3D" id="3.40.640.10">
    <property type="entry name" value="Type I PLP-dependent aspartate aminotransferase-like (Major domain)"/>
    <property type="match status" value="1"/>
</dbReference>
<dbReference type="SMART" id="SM00345">
    <property type="entry name" value="HTH_GNTR"/>
    <property type="match status" value="1"/>
</dbReference>
<dbReference type="SUPFAM" id="SSF53383">
    <property type="entry name" value="PLP-dependent transferases"/>
    <property type="match status" value="1"/>
</dbReference>
<dbReference type="PANTHER" id="PTHR46577">
    <property type="entry name" value="HTH-TYPE TRANSCRIPTIONAL REGULATORY PROTEIN GABR"/>
    <property type="match status" value="1"/>
</dbReference>
<comment type="caution">
    <text evidence="7">The sequence shown here is derived from an EMBL/GenBank/DDBJ whole genome shotgun (WGS) entry which is preliminary data.</text>
</comment>
<dbReference type="InterPro" id="IPR000524">
    <property type="entry name" value="Tscrpt_reg_HTH_GntR"/>
</dbReference>